<evidence type="ECO:0000313" key="1">
    <source>
        <dbReference type="EMBL" id="GGM26399.1"/>
    </source>
</evidence>
<gene>
    <name evidence="1" type="ORF">GCM10009425_41310</name>
</gene>
<dbReference type="Proteomes" id="UP000616499">
    <property type="component" value="Unassembled WGS sequence"/>
</dbReference>
<reference evidence="2" key="1">
    <citation type="journal article" date="2019" name="Int. J. Syst. Evol. Microbiol.">
        <title>The Global Catalogue of Microorganisms (GCM) 10K type strain sequencing project: providing services to taxonomists for standard genome sequencing and annotation.</title>
        <authorList>
            <consortium name="The Broad Institute Genomics Platform"/>
            <consortium name="The Broad Institute Genome Sequencing Center for Infectious Disease"/>
            <person name="Wu L."/>
            <person name="Ma J."/>
        </authorList>
    </citation>
    <scope>NUCLEOTIDE SEQUENCE [LARGE SCALE GENOMIC DNA]</scope>
    <source>
        <strain evidence="2">JCM 13501</strain>
    </source>
</reference>
<comment type="caution">
    <text evidence="1">The sequence shown here is derived from an EMBL/GenBank/DDBJ whole genome shotgun (WGS) entry which is preliminary data.</text>
</comment>
<protein>
    <submittedName>
        <fullName evidence="1">Uncharacterized protein</fullName>
    </submittedName>
</protein>
<proteinExistence type="predicted"/>
<organism evidence="1 2">
    <name type="scientific">Pseudomonas asuensis</name>
    <dbReference type="NCBI Taxonomy" id="1825787"/>
    <lineage>
        <taxon>Bacteria</taxon>
        <taxon>Pseudomonadati</taxon>
        <taxon>Pseudomonadota</taxon>
        <taxon>Gammaproteobacteria</taxon>
        <taxon>Pseudomonadales</taxon>
        <taxon>Pseudomonadaceae</taxon>
        <taxon>Pseudomonas</taxon>
    </lineage>
</organism>
<accession>A0ABQ2H1G2</accession>
<sequence>MQFVFTPSPHFVNPGHEASSDLHVDSETATDVAKLRDLYPELGSWGDLALYVAWGSFSQQVNMISWEPITEREEDFLHFCCWEQTRGEFPWGNDRRELAQANKWKF</sequence>
<dbReference type="EMBL" id="BMNW01000011">
    <property type="protein sequence ID" value="GGM26399.1"/>
    <property type="molecule type" value="Genomic_DNA"/>
</dbReference>
<dbReference type="RefSeq" id="WP_229685433.1">
    <property type="nucleotide sequence ID" value="NZ_BMNW01000011.1"/>
</dbReference>
<keyword evidence="2" id="KW-1185">Reference proteome</keyword>
<evidence type="ECO:0000313" key="2">
    <source>
        <dbReference type="Proteomes" id="UP000616499"/>
    </source>
</evidence>
<name>A0ABQ2H1G2_9PSED</name>